<dbReference type="AlphaFoldDB" id="A0A9D1GLP2"/>
<name>A0A9D1GLP2_9FIRM</name>
<dbReference type="InterPro" id="IPR019734">
    <property type="entry name" value="TPR_rpt"/>
</dbReference>
<dbReference type="SMART" id="SM00028">
    <property type="entry name" value="TPR"/>
    <property type="match status" value="2"/>
</dbReference>
<reference evidence="2" key="2">
    <citation type="journal article" date="2021" name="PeerJ">
        <title>Extensive microbial diversity within the chicken gut microbiome revealed by metagenomics and culture.</title>
        <authorList>
            <person name="Gilroy R."/>
            <person name="Ravi A."/>
            <person name="Getino M."/>
            <person name="Pursley I."/>
            <person name="Horton D.L."/>
            <person name="Alikhan N.F."/>
            <person name="Baker D."/>
            <person name="Gharbi K."/>
            <person name="Hall N."/>
            <person name="Watson M."/>
            <person name="Adriaenssens E.M."/>
            <person name="Foster-Nyarko E."/>
            <person name="Jarju S."/>
            <person name="Secka A."/>
            <person name="Antonio M."/>
            <person name="Oren A."/>
            <person name="Chaudhuri R.R."/>
            <person name="La Ragione R."/>
            <person name="Hildebrand F."/>
            <person name="Pallen M.J."/>
        </authorList>
    </citation>
    <scope>NUCLEOTIDE SEQUENCE</scope>
    <source>
        <strain evidence="2">CHK123-3438</strain>
    </source>
</reference>
<feature type="repeat" description="TPR" evidence="1">
    <location>
        <begin position="153"/>
        <end position="186"/>
    </location>
</feature>
<protein>
    <recommendedName>
        <fullName evidence="4">Tetratricopeptide repeat protein</fullName>
    </recommendedName>
</protein>
<dbReference type="SUPFAM" id="SSF48452">
    <property type="entry name" value="TPR-like"/>
    <property type="match status" value="1"/>
</dbReference>
<dbReference type="PROSITE" id="PS50005">
    <property type="entry name" value="TPR"/>
    <property type="match status" value="1"/>
</dbReference>
<dbReference type="EMBL" id="DVKS01000185">
    <property type="protein sequence ID" value="HIT42599.1"/>
    <property type="molecule type" value="Genomic_DNA"/>
</dbReference>
<dbReference type="Proteomes" id="UP000886860">
    <property type="component" value="Unassembled WGS sequence"/>
</dbReference>
<sequence>MSLLLCRMEPVVHPFEVPELGVRIYSSQELCYVIYENPLLVIDDFVDERLIQFVRDDLNMEFLAGKLDNWKKSNENPDNLLLLILTECQYYTSAEVNHYRQLLIQLRKKHPSRLTKERADYFFGKKQYGRAISLYEKLLEGKRDNVVDEDFLSRVWSCLGACYARMFQFEKAYHAYDRAFFYNGRDPEILERIYSLKAMYPDLVLDERYQSIFQARDTKGWDEKIEAARKNSRESEAVRELDELFMKDPEKRMEGASRLVRQWKQEYRSMM</sequence>
<evidence type="ECO:0000256" key="1">
    <source>
        <dbReference type="PROSITE-ProRule" id="PRU00339"/>
    </source>
</evidence>
<keyword evidence="1" id="KW-0802">TPR repeat</keyword>
<organism evidence="2 3">
    <name type="scientific">Candidatus Caccovicinus merdipullorum</name>
    <dbReference type="NCBI Taxonomy" id="2840724"/>
    <lineage>
        <taxon>Bacteria</taxon>
        <taxon>Bacillati</taxon>
        <taxon>Bacillota</taxon>
        <taxon>Clostridia</taxon>
        <taxon>Eubacteriales</taxon>
        <taxon>Candidatus Caccovicinus</taxon>
    </lineage>
</organism>
<dbReference type="Gene3D" id="1.25.40.10">
    <property type="entry name" value="Tetratricopeptide repeat domain"/>
    <property type="match status" value="1"/>
</dbReference>
<proteinExistence type="predicted"/>
<accession>A0A9D1GLP2</accession>
<dbReference type="InterPro" id="IPR011990">
    <property type="entry name" value="TPR-like_helical_dom_sf"/>
</dbReference>
<evidence type="ECO:0000313" key="3">
    <source>
        <dbReference type="Proteomes" id="UP000886860"/>
    </source>
</evidence>
<gene>
    <name evidence="2" type="ORF">IAB60_11005</name>
</gene>
<comment type="caution">
    <text evidence="2">The sequence shown here is derived from an EMBL/GenBank/DDBJ whole genome shotgun (WGS) entry which is preliminary data.</text>
</comment>
<evidence type="ECO:0008006" key="4">
    <source>
        <dbReference type="Google" id="ProtNLM"/>
    </source>
</evidence>
<reference evidence="2" key="1">
    <citation type="submission" date="2020-10" db="EMBL/GenBank/DDBJ databases">
        <authorList>
            <person name="Gilroy R."/>
        </authorList>
    </citation>
    <scope>NUCLEOTIDE SEQUENCE</scope>
    <source>
        <strain evidence="2">CHK123-3438</strain>
    </source>
</reference>
<evidence type="ECO:0000313" key="2">
    <source>
        <dbReference type="EMBL" id="HIT42599.1"/>
    </source>
</evidence>